<sequence>MALSGWAYSHEEGLAPAQGISGNLEDDDFSAEGPDIYLYRVSYFVLDMERILRNHMLFGNIWGKGKQSNARGANAVRSHAKVSPANTFNMVSPMHRGAMPNHYVLSRDREMQSR</sequence>
<evidence type="ECO:0000313" key="1">
    <source>
        <dbReference type="EMBL" id="GFY73711.1"/>
    </source>
</evidence>
<gene>
    <name evidence="1" type="primary">Ca-alpha1D_2</name>
    <name evidence="1" type="ORF">TNIN_361771</name>
</gene>
<name>A0A8X6YMP7_9ARAC</name>
<dbReference type="Proteomes" id="UP000886998">
    <property type="component" value="Unassembled WGS sequence"/>
</dbReference>
<dbReference type="EMBL" id="BMAV01020300">
    <property type="protein sequence ID" value="GFY73711.1"/>
    <property type="molecule type" value="Genomic_DNA"/>
</dbReference>
<keyword evidence="2" id="KW-1185">Reference proteome</keyword>
<dbReference type="AlphaFoldDB" id="A0A8X6YMP7"/>
<proteinExistence type="predicted"/>
<protein>
    <submittedName>
        <fullName evidence="1">Voltage-dependent calcium channel type D subunit alpha-1</fullName>
    </submittedName>
</protein>
<reference evidence="1" key="1">
    <citation type="submission" date="2020-08" db="EMBL/GenBank/DDBJ databases">
        <title>Multicomponent nature underlies the extraordinary mechanical properties of spider dragline silk.</title>
        <authorList>
            <person name="Kono N."/>
            <person name="Nakamura H."/>
            <person name="Mori M."/>
            <person name="Yoshida Y."/>
            <person name="Ohtoshi R."/>
            <person name="Malay A.D."/>
            <person name="Moran D.A.P."/>
            <person name="Tomita M."/>
            <person name="Numata K."/>
            <person name="Arakawa K."/>
        </authorList>
    </citation>
    <scope>NUCLEOTIDE SEQUENCE</scope>
</reference>
<accession>A0A8X6YMP7</accession>
<comment type="caution">
    <text evidence="1">The sequence shown here is derived from an EMBL/GenBank/DDBJ whole genome shotgun (WGS) entry which is preliminary data.</text>
</comment>
<organism evidence="1 2">
    <name type="scientific">Trichonephila inaurata madagascariensis</name>
    <dbReference type="NCBI Taxonomy" id="2747483"/>
    <lineage>
        <taxon>Eukaryota</taxon>
        <taxon>Metazoa</taxon>
        <taxon>Ecdysozoa</taxon>
        <taxon>Arthropoda</taxon>
        <taxon>Chelicerata</taxon>
        <taxon>Arachnida</taxon>
        <taxon>Araneae</taxon>
        <taxon>Araneomorphae</taxon>
        <taxon>Entelegynae</taxon>
        <taxon>Araneoidea</taxon>
        <taxon>Nephilidae</taxon>
        <taxon>Trichonephila</taxon>
        <taxon>Trichonephila inaurata</taxon>
    </lineage>
</organism>
<evidence type="ECO:0000313" key="2">
    <source>
        <dbReference type="Proteomes" id="UP000886998"/>
    </source>
</evidence>